<dbReference type="GO" id="GO:0009014">
    <property type="term" value="F:succinyl-diaminopimelate desuccinylase activity"/>
    <property type="evidence" value="ECO:0007669"/>
    <property type="project" value="UniProtKB-EC"/>
</dbReference>
<dbReference type="PROSITE" id="PS00758">
    <property type="entry name" value="ARGE_DAPE_CPG2_1"/>
    <property type="match status" value="1"/>
</dbReference>
<dbReference type="GO" id="GO:0043604">
    <property type="term" value="P:amide biosynthetic process"/>
    <property type="evidence" value="ECO:0007669"/>
    <property type="project" value="UniProtKB-ARBA"/>
</dbReference>
<dbReference type="AlphaFoldDB" id="A0A2T0BAZ9"/>
<gene>
    <name evidence="7" type="primary">dapE</name>
    <name evidence="7" type="ORF">CLVI_28120</name>
</gene>
<evidence type="ECO:0000313" key="8">
    <source>
        <dbReference type="Proteomes" id="UP000239471"/>
    </source>
</evidence>
<keyword evidence="5" id="KW-0862">Zinc</keyword>
<dbReference type="Gene3D" id="1.10.150.900">
    <property type="match status" value="1"/>
</dbReference>
<dbReference type="Proteomes" id="UP000239471">
    <property type="component" value="Unassembled WGS sequence"/>
</dbReference>
<dbReference type="FunFam" id="1.10.150.900:FF:000003">
    <property type="entry name" value="N-fatty-acyl-amino acid synthase/hydrolase PM20D1"/>
    <property type="match status" value="1"/>
</dbReference>
<comment type="similarity">
    <text evidence="1">Belongs to the peptidase M20A family.</text>
</comment>
<feature type="domain" description="Peptidase M20 dimerisation" evidence="6">
    <location>
        <begin position="239"/>
        <end position="382"/>
    </location>
</feature>
<dbReference type="InterPro" id="IPR001261">
    <property type="entry name" value="ArgE/DapE_CS"/>
</dbReference>
<comment type="caution">
    <text evidence="7">The sequence shown here is derived from an EMBL/GenBank/DDBJ whole genome shotgun (WGS) entry which is preliminary data.</text>
</comment>
<dbReference type="SUPFAM" id="SSF53187">
    <property type="entry name" value="Zn-dependent exopeptidases"/>
    <property type="match status" value="1"/>
</dbReference>
<dbReference type="InterPro" id="IPR036264">
    <property type="entry name" value="Bact_exopeptidase_dim_dom"/>
</dbReference>
<dbReference type="GO" id="GO:0008233">
    <property type="term" value="F:peptidase activity"/>
    <property type="evidence" value="ECO:0007669"/>
    <property type="project" value="UniProtKB-KW"/>
</dbReference>
<dbReference type="FunFam" id="3.40.630.10:FF:000027">
    <property type="entry name" value="N-fatty-acyl-amino acid synthase/hydrolase PM20D1"/>
    <property type="match status" value="1"/>
</dbReference>
<evidence type="ECO:0000256" key="4">
    <source>
        <dbReference type="ARBA" id="ARBA00022801"/>
    </source>
</evidence>
<dbReference type="Pfam" id="PF01546">
    <property type="entry name" value="Peptidase_M20"/>
    <property type="match status" value="1"/>
</dbReference>
<dbReference type="InterPro" id="IPR047177">
    <property type="entry name" value="Pept_M20A"/>
</dbReference>
<accession>A0A2T0BAZ9</accession>
<dbReference type="EMBL" id="PVXQ01000037">
    <property type="protein sequence ID" value="PRR81054.1"/>
    <property type="molecule type" value="Genomic_DNA"/>
</dbReference>
<evidence type="ECO:0000313" key="7">
    <source>
        <dbReference type="EMBL" id="PRR81054.1"/>
    </source>
</evidence>
<proteinExistence type="inferred from homology"/>
<dbReference type="RefSeq" id="WP_170065682.1">
    <property type="nucleotide sequence ID" value="NZ_PVXQ01000037.1"/>
</dbReference>
<reference evidence="7 8" key="1">
    <citation type="submission" date="2018-03" db="EMBL/GenBank/DDBJ databases">
        <title>Genome sequence of Clostridium vincentii DSM 10228.</title>
        <authorList>
            <person name="Poehlein A."/>
            <person name="Daniel R."/>
        </authorList>
    </citation>
    <scope>NUCLEOTIDE SEQUENCE [LARGE SCALE GENOMIC DNA]</scope>
    <source>
        <strain evidence="7 8">DSM 10228</strain>
    </source>
</reference>
<dbReference type="Pfam" id="PF07687">
    <property type="entry name" value="M20_dimer"/>
    <property type="match status" value="1"/>
</dbReference>
<sequence length="488" mass="54835">MIIKMICVFGIAFLIAFTVVIVKTIIFKSKQLQNIKQSEFVNLDRATVIEHLSKILQYNTVSNQDSSLVQNNEFLDLQAYIKTAFPLMHTILKRDVFSDYTLFYTWEGKNKVLEPILFSGHLDVVPAIEEAETQWKHPPFSGHIDNEYIWGRGTLDNKGPVISIIESIEQLLKEGFKPDRTICFVFTHDEEIGGPNGASEIAKMFELNNLKFNYILDEGGTITNGIFPGISKSVAMIGIAEKGAVNIELTVNQIGGTSAIPPQNTTIGILSEAISKLEKNQCSTMINGATKQMFDYIGREMKFLNKSLFANQWIFSGMLKRRMSKSQTTIALLRTTTATTMFNGGIKVNVLPSEAKAVISFRIIQGHSVKAILRHIEKTISDSRVKVKITGYSVEPSPISSVDSQEFKAIQKSINEVFSDIIVTPYLWTGATNSKHFVKFTNNIYRFSPLYIDKKNSQSIHGVNEKISIDNLLKCIEFYRTLIINSTK</sequence>
<evidence type="ECO:0000256" key="3">
    <source>
        <dbReference type="ARBA" id="ARBA00022723"/>
    </source>
</evidence>
<dbReference type="Gene3D" id="3.40.630.10">
    <property type="entry name" value="Zn peptidases"/>
    <property type="match status" value="1"/>
</dbReference>
<name>A0A2T0BAZ9_9CLOT</name>
<dbReference type="GO" id="GO:0006520">
    <property type="term" value="P:amino acid metabolic process"/>
    <property type="evidence" value="ECO:0007669"/>
    <property type="project" value="UniProtKB-ARBA"/>
</dbReference>
<organism evidence="7 8">
    <name type="scientific">Clostridium vincentii</name>
    <dbReference type="NCBI Taxonomy" id="52704"/>
    <lineage>
        <taxon>Bacteria</taxon>
        <taxon>Bacillati</taxon>
        <taxon>Bacillota</taxon>
        <taxon>Clostridia</taxon>
        <taxon>Eubacteriales</taxon>
        <taxon>Clostridiaceae</taxon>
        <taxon>Clostridium</taxon>
    </lineage>
</organism>
<dbReference type="InterPro" id="IPR011650">
    <property type="entry name" value="Peptidase_M20_dimer"/>
</dbReference>
<evidence type="ECO:0000259" key="6">
    <source>
        <dbReference type="Pfam" id="PF07687"/>
    </source>
</evidence>
<keyword evidence="3" id="KW-0479">Metal-binding</keyword>
<dbReference type="GO" id="GO:0046872">
    <property type="term" value="F:metal ion binding"/>
    <property type="evidence" value="ECO:0007669"/>
    <property type="project" value="UniProtKB-KW"/>
</dbReference>
<dbReference type="EC" id="3.5.1.18" evidence="7"/>
<keyword evidence="8" id="KW-1185">Reference proteome</keyword>
<protein>
    <submittedName>
        <fullName evidence="7">Succinyl-diaminopimelate desuccinylase</fullName>
        <ecNumber evidence="7">3.5.1.18</ecNumber>
    </submittedName>
</protein>
<evidence type="ECO:0000256" key="1">
    <source>
        <dbReference type="ARBA" id="ARBA00006247"/>
    </source>
</evidence>
<dbReference type="PANTHER" id="PTHR45962:SF1">
    <property type="entry name" value="N-FATTY-ACYL-AMINO ACID SYNTHASE_HYDROLASE PM20D1"/>
    <property type="match status" value="1"/>
</dbReference>
<evidence type="ECO:0000256" key="2">
    <source>
        <dbReference type="ARBA" id="ARBA00022670"/>
    </source>
</evidence>
<dbReference type="InterPro" id="IPR002933">
    <property type="entry name" value="Peptidase_M20"/>
</dbReference>
<keyword evidence="4 7" id="KW-0378">Hydrolase</keyword>
<dbReference type="GO" id="GO:0006629">
    <property type="term" value="P:lipid metabolic process"/>
    <property type="evidence" value="ECO:0007669"/>
    <property type="project" value="UniProtKB-ARBA"/>
</dbReference>
<dbReference type="SUPFAM" id="SSF55031">
    <property type="entry name" value="Bacterial exopeptidase dimerisation domain"/>
    <property type="match status" value="1"/>
</dbReference>
<dbReference type="GO" id="GO:0005576">
    <property type="term" value="C:extracellular region"/>
    <property type="evidence" value="ECO:0007669"/>
    <property type="project" value="UniProtKB-ARBA"/>
</dbReference>
<dbReference type="GO" id="GO:0006508">
    <property type="term" value="P:proteolysis"/>
    <property type="evidence" value="ECO:0007669"/>
    <property type="project" value="UniProtKB-KW"/>
</dbReference>
<evidence type="ECO:0000256" key="5">
    <source>
        <dbReference type="ARBA" id="ARBA00022833"/>
    </source>
</evidence>
<dbReference type="Gene3D" id="3.30.70.360">
    <property type="match status" value="1"/>
</dbReference>
<dbReference type="PANTHER" id="PTHR45962">
    <property type="entry name" value="N-FATTY-ACYL-AMINO ACID SYNTHASE/HYDROLASE PM20D1"/>
    <property type="match status" value="1"/>
</dbReference>
<keyword evidence="2" id="KW-0645">Protease</keyword>